<proteinExistence type="predicted"/>
<dbReference type="InterPro" id="IPR007110">
    <property type="entry name" value="Ig-like_dom"/>
</dbReference>
<dbReference type="PROSITE" id="PS50835">
    <property type="entry name" value="IG_LIKE"/>
    <property type="match status" value="2"/>
</dbReference>
<accession>A0A401RI81</accession>
<comment type="caution">
    <text evidence="2">The sequence shown here is derived from an EMBL/GenBank/DDBJ whole genome shotgun (WGS) entry which is preliminary data.</text>
</comment>
<dbReference type="InterPro" id="IPR013783">
    <property type="entry name" value="Ig-like_fold"/>
</dbReference>
<sequence length="229" mass="25671">MGPEAHPILAQFPKNVKIAEGGTVQIQCRMERSFRNNTVENYTVHWYHPGNKTCSLLTHYVNGLTYRSRGFSERFQLSRNVSSNSYILTIRELQLNDTNTYICGIWGNVFGKGTRLNVTSANVPVLLQSPSLGCVTEGHTAQLQCTLRNATVTHTDVHWYREQPGNNMETKTKTLPREKQVSSSCMREADGLKAVPQKETFTLQRGRGTGKPGRGFNPVTLGIDRVLTE</sequence>
<dbReference type="Proteomes" id="UP000287033">
    <property type="component" value="Unassembled WGS sequence"/>
</dbReference>
<dbReference type="STRING" id="137246.A0A401RI81"/>
<dbReference type="InterPro" id="IPR013106">
    <property type="entry name" value="Ig_V-set"/>
</dbReference>
<dbReference type="CDD" id="cd00099">
    <property type="entry name" value="IgV"/>
    <property type="match status" value="1"/>
</dbReference>
<dbReference type="AlphaFoldDB" id="A0A401RI81"/>
<dbReference type="OrthoDB" id="6103117at2759"/>
<organism evidence="2 3">
    <name type="scientific">Chiloscyllium punctatum</name>
    <name type="common">Brownbanded bambooshark</name>
    <name type="synonym">Hemiscyllium punctatum</name>
    <dbReference type="NCBI Taxonomy" id="137246"/>
    <lineage>
        <taxon>Eukaryota</taxon>
        <taxon>Metazoa</taxon>
        <taxon>Chordata</taxon>
        <taxon>Craniata</taxon>
        <taxon>Vertebrata</taxon>
        <taxon>Chondrichthyes</taxon>
        <taxon>Elasmobranchii</taxon>
        <taxon>Galeomorphii</taxon>
        <taxon>Galeoidea</taxon>
        <taxon>Orectolobiformes</taxon>
        <taxon>Hemiscylliidae</taxon>
        <taxon>Chiloscyllium</taxon>
    </lineage>
</organism>
<dbReference type="InterPro" id="IPR003599">
    <property type="entry name" value="Ig_sub"/>
</dbReference>
<dbReference type="Pfam" id="PF07686">
    <property type="entry name" value="V-set"/>
    <property type="match status" value="1"/>
</dbReference>
<dbReference type="SUPFAM" id="SSF48726">
    <property type="entry name" value="Immunoglobulin"/>
    <property type="match status" value="2"/>
</dbReference>
<feature type="domain" description="Ig-like" evidence="1">
    <location>
        <begin position="124"/>
        <end position="202"/>
    </location>
</feature>
<protein>
    <recommendedName>
        <fullName evidence="1">Ig-like domain-containing protein</fullName>
    </recommendedName>
</protein>
<evidence type="ECO:0000313" key="3">
    <source>
        <dbReference type="Proteomes" id="UP000287033"/>
    </source>
</evidence>
<dbReference type="Gene3D" id="2.60.40.10">
    <property type="entry name" value="Immunoglobulins"/>
    <property type="match status" value="2"/>
</dbReference>
<dbReference type="InterPro" id="IPR050150">
    <property type="entry name" value="IgV_Light_Chain"/>
</dbReference>
<evidence type="ECO:0000259" key="1">
    <source>
        <dbReference type="PROSITE" id="PS50835"/>
    </source>
</evidence>
<keyword evidence="3" id="KW-1185">Reference proteome</keyword>
<gene>
    <name evidence="2" type="ORF">chiPu_0020681</name>
</gene>
<dbReference type="PANTHER" id="PTHR23267">
    <property type="entry name" value="IMMUNOGLOBULIN LIGHT CHAIN"/>
    <property type="match status" value="1"/>
</dbReference>
<dbReference type="SMART" id="SM00406">
    <property type="entry name" value="IGv"/>
    <property type="match status" value="1"/>
</dbReference>
<evidence type="ECO:0000313" key="2">
    <source>
        <dbReference type="EMBL" id="GCC17878.1"/>
    </source>
</evidence>
<dbReference type="EMBL" id="BEZZ01002809">
    <property type="protein sequence ID" value="GCC17878.1"/>
    <property type="molecule type" value="Genomic_DNA"/>
</dbReference>
<feature type="domain" description="Ig-like" evidence="1">
    <location>
        <begin position="7"/>
        <end position="119"/>
    </location>
</feature>
<dbReference type="SMART" id="SM00409">
    <property type="entry name" value="IG"/>
    <property type="match status" value="1"/>
</dbReference>
<dbReference type="InterPro" id="IPR036179">
    <property type="entry name" value="Ig-like_dom_sf"/>
</dbReference>
<reference evidence="2 3" key="1">
    <citation type="journal article" date="2018" name="Nat. Ecol. Evol.">
        <title>Shark genomes provide insights into elasmobranch evolution and the origin of vertebrates.</title>
        <authorList>
            <person name="Hara Y"/>
            <person name="Yamaguchi K"/>
            <person name="Onimaru K"/>
            <person name="Kadota M"/>
            <person name="Koyanagi M"/>
            <person name="Keeley SD"/>
            <person name="Tatsumi K"/>
            <person name="Tanaka K"/>
            <person name="Motone F"/>
            <person name="Kageyama Y"/>
            <person name="Nozu R"/>
            <person name="Adachi N"/>
            <person name="Nishimura O"/>
            <person name="Nakagawa R"/>
            <person name="Tanegashima C"/>
            <person name="Kiyatake I"/>
            <person name="Matsumoto R"/>
            <person name="Murakumo K"/>
            <person name="Nishida K"/>
            <person name="Terakita A"/>
            <person name="Kuratani S"/>
            <person name="Sato K"/>
            <person name="Hyodo S Kuraku.S."/>
        </authorList>
    </citation>
    <scope>NUCLEOTIDE SEQUENCE [LARGE SCALE GENOMIC DNA]</scope>
</reference>
<name>A0A401RI81_CHIPU</name>